<organism evidence="2 3">
    <name type="scientific">Trichomonas vaginalis (strain ATCC PRA-98 / G3)</name>
    <dbReference type="NCBI Taxonomy" id="412133"/>
    <lineage>
        <taxon>Eukaryota</taxon>
        <taxon>Metamonada</taxon>
        <taxon>Parabasalia</taxon>
        <taxon>Trichomonadida</taxon>
        <taxon>Trichomonadidae</taxon>
        <taxon>Trichomonas</taxon>
    </lineage>
</organism>
<dbReference type="VEuPathDB" id="TrichDB:TVAGG3_0712610"/>
<keyword evidence="3" id="KW-1185">Reference proteome</keyword>
<proteinExistence type="predicted"/>
<protein>
    <recommendedName>
        <fullName evidence="4">Transmembrane protein</fullName>
    </recommendedName>
</protein>
<dbReference type="VEuPathDB" id="TrichDB:TVAG_129580"/>
<feature type="transmembrane region" description="Helical" evidence="1">
    <location>
        <begin position="255"/>
        <end position="275"/>
    </location>
</feature>
<evidence type="ECO:0000256" key="1">
    <source>
        <dbReference type="SAM" id="Phobius"/>
    </source>
</evidence>
<evidence type="ECO:0008006" key="4">
    <source>
        <dbReference type="Google" id="ProtNLM"/>
    </source>
</evidence>
<dbReference type="EMBL" id="DS113203">
    <property type="protein sequence ID" value="EAY19850.1"/>
    <property type="molecule type" value="Genomic_DNA"/>
</dbReference>
<dbReference type="Proteomes" id="UP000001542">
    <property type="component" value="Unassembled WGS sequence"/>
</dbReference>
<dbReference type="AlphaFoldDB" id="A2DI54"/>
<reference evidence="2" key="2">
    <citation type="journal article" date="2007" name="Science">
        <title>Draft genome sequence of the sexually transmitted pathogen Trichomonas vaginalis.</title>
        <authorList>
            <person name="Carlton J.M."/>
            <person name="Hirt R.P."/>
            <person name="Silva J.C."/>
            <person name="Delcher A.L."/>
            <person name="Schatz M."/>
            <person name="Zhao Q."/>
            <person name="Wortman J.R."/>
            <person name="Bidwell S.L."/>
            <person name="Alsmark U.C.M."/>
            <person name="Besteiro S."/>
            <person name="Sicheritz-Ponten T."/>
            <person name="Noel C.J."/>
            <person name="Dacks J.B."/>
            <person name="Foster P.G."/>
            <person name="Simillion C."/>
            <person name="Van de Peer Y."/>
            <person name="Miranda-Saavedra D."/>
            <person name="Barton G.J."/>
            <person name="Westrop G.D."/>
            <person name="Mueller S."/>
            <person name="Dessi D."/>
            <person name="Fiori P.L."/>
            <person name="Ren Q."/>
            <person name="Paulsen I."/>
            <person name="Zhang H."/>
            <person name="Bastida-Corcuera F.D."/>
            <person name="Simoes-Barbosa A."/>
            <person name="Brown M.T."/>
            <person name="Hayes R.D."/>
            <person name="Mukherjee M."/>
            <person name="Okumura C.Y."/>
            <person name="Schneider R."/>
            <person name="Smith A.J."/>
            <person name="Vanacova S."/>
            <person name="Villalvazo M."/>
            <person name="Haas B.J."/>
            <person name="Pertea M."/>
            <person name="Feldblyum T.V."/>
            <person name="Utterback T.R."/>
            <person name="Shu C.L."/>
            <person name="Osoegawa K."/>
            <person name="de Jong P.J."/>
            <person name="Hrdy I."/>
            <person name="Horvathova L."/>
            <person name="Zubacova Z."/>
            <person name="Dolezal P."/>
            <person name="Malik S.B."/>
            <person name="Logsdon J.M. Jr."/>
            <person name="Henze K."/>
            <person name="Gupta A."/>
            <person name="Wang C.C."/>
            <person name="Dunne R.L."/>
            <person name="Upcroft J.A."/>
            <person name="Upcroft P."/>
            <person name="White O."/>
            <person name="Salzberg S.L."/>
            <person name="Tang P."/>
            <person name="Chiu C.-H."/>
            <person name="Lee Y.-S."/>
            <person name="Embley T.M."/>
            <person name="Coombs G.H."/>
            <person name="Mottram J.C."/>
            <person name="Tachezy J."/>
            <person name="Fraser-Liggett C.M."/>
            <person name="Johnson P.J."/>
        </authorList>
    </citation>
    <scope>NUCLEOTIDE SEQUENCE [LARGE SCALE GENOMIC DNA]</scope>
    <source>
        <strain evidence="2">G3</strain>
    </source>
</reference>
<evidence type="ECO:0000313" key="3">
    <source>
        <dbReference type="Proteomes" id="UP000001542"/>
    </source>
</evidence>
<feature type="transmembrane region" description="Helical" evidence="1">
    <location>
        <begin position="315"/>
        <end position="337"/>
    </location>
</feature>
<feature type="transmembrane region" description="Helical" evidence="1">
    <location>
        <begin position="198"/>
        <end position="217"/>
    </location>
</feature>
<gene>
    <name evidence="2" type="ORF">TVAG_129580</name>
</gene>
<dbReference type="KEGG" id="tva:5465380"/>
<keyword evidence="1" id="KW-0812">Transmembrane</keyword>
<accession>A2DI54</accession>
<feature type="transmembrane region" description="Helical" evidence="1">
    <location>
        <begin position="30"/>
        <end position="49"/>
    </location>
</feature>
<name>A2DI54_TRIV3</name>
<sequence>MNFFKNFIWNEVESSPFFTASWEPRYLKKLLVIFSIGISCFVSFTALFISSTISLPIHNEGTKYYIELNDFSSISQPYLVIISPPISKRLNISSNGVFLYKINGTKYTFGTLYKFSDIHPNIRIDFNTSKKITQAVVRVHIPIVKYASALIKIATFLVTAACLFLSYKSSSIRPFLSQYFLIFLYSLFNLPFFSFDTLIRSIITMTFWFGFISVSFLQVRILSSNIPTIFSSLFVLIGLCSFSTIMTYFNSNFFYISILLVVGLVAASIYLFYIGTAILSQFLLAVHFGWMWTIGLCIYFANILRNMSITFQTSFFVDVMNSVIVSVFIVFQSIYLIGEPVKAKIPEAPLDQAAKINRIDQLLEKLADKEENGSRKF</sequence>
<feature type="transmembrane region" description="Helical" evidence="1">
    <location>
        <begin position="174"/>
        <end position="192"/>
    </location>
</feature>
<feature type="transmembrane region" description="Helical" evidence="1">
    <location>
        <begin position="229"/>
        <end position="249"/>
    </location>
</feature>
<dbReference type="RefSeq" id="XP_001580836.1">
    <property type="nucleotide sequence ID" value="XM_001580786.1"/>
</dbReference>
<dbReference type="InParanoid" id="A2DI54"/>
<keyword evidence="1" id="KW-0472">Membrane</keyword>
<keyword evidence="1" id="KW-1133">Transmembrane helix</keyword>
<feature type="transmembrane region" description="Helical" evidence="1">
    <location>
        <begin position="146"/>
        <end position="167"/>
    </location>
</feature>
<reference evidence="2" key="1">
    <citation type="submission" date="2006-10" db="EMBL/GenBank/DDBJ databases">
        <authorList>
            <person name="Amadeo P."/>
            <person name="Zhao Q."/>
            <person name="Wortman J."/>
            <person name="Fraser-Liggett C."/>
            <person name="Carlton J."/>
        </authorList>
    </citation>
    <scope>NUCLEOTIDE SEQUENCE</scope>
    <source>
        <strain evidence="2">G3</strain>
    </source>
</reference>
<evidence type="ECO:0000313" key="2">
    <source>
        <dbReference type="EMBL" id="EAY19850.1"/>
    </source>
</evidence>
<feature type="transmembrane region" description="Helical" evidence="1">
    <location>
        <begin position="282"/>
        <end position="303"/>
    </location>
</feature>